<proteinExistence type="predicted"/>
<reference evidence="1 2" key="1">
    <citation type="submission" date="2018-08" db="EMBL/GenBank/DDBJ databases">
        <title>Chitinophagaceae sp. K23C18032701, a novel bacterium isolated from forest soil.</title>
        <authorList>
            <person name="Wang C."/>
        </authorList>
    </citation>
    <scope>NUCLEOTIDE SEQUENCE [LARGE SCALE GENOMIC DNA]</scope>
    <source>
        <strain evidence="1 2">K23C18032701</strain>
    </source>
</reference>
<protein>
    <submittedName>
        <fullName evidence="1">Uncharacterized protein</fullName>
    </submittedName>
</protein>
<dbReference type="Proteomes" id="UP000261284">
    <property type="component" value="Unassembled WGS sequence"/>
</dbReference>
<dbReference type="RefSeq" id="WP_116845900.1">
    <property type="nucleotide sequence ID" value="NZ_QTJU01000001.1"/>
</dbReference>
<name>A0A3E1NQP7_9BACT</name>
<evidence type="ECO:0000313" key="1">
    <source>
        <dbReference type="EMBL" id="RFM30144.1"/>
    </source>
</evidence>
<comment type="caution">
    <text evidence="1">The sequence shown here is derived from an EMBL/GenBank/DDBJ whole genome shotgun (WGS) entry which is preliminary data.</text>
</comment>
<evidence type="ECO:0000313" key="2">
    <source>
        <dbReference type="Proteomes" id="UP000261284"/>
    </source>
</evidence>
<dbReference type="EMBL" id="QTJU01000001">
    <property type="protein sequence ID" value="RFM30144.1"/>
    <property type="molecule type" value="Genomic_DNA"/>
</dbReference>
<accession>A0A3E1NQP7</accession>
<gene>
    <name evidence="1" type="ORF">DXN05_04000</name>
</gene>
<organism evidence="1 2">
    <name type="scientific">Deminuibacter soli</name>
    <dbReference type="NCBI Taxonomy" id="2291815"/>
    <lineage>
        <taxon>Bacteria</taxon>
        <taxon>Pseudomonadati</taxon>
        <taxon>Bacteroidota</taxon>
        <taxon>Chitinophagia</taxon>
        <taxon>Chitinophagales</taxon>
        <taxon>Chitinophagaceae</taxon>
        <taxon>Deminuibacter</taxon>
    </lineage>
</organism>
<dbReference type="AlphaFoldDB" id="A0A3E1NQP7"/>
<sequence length="87" mass="9979">MKQVINSSKKLLGRSGLGWIGISVFRLIYDQENILVPVLQYYATMLSNLCRYLPALCISAGKQWLQHLQASLHALSRSPEKRSFHYK</sequence>
<keyword evidence="2" id="KW-1185">Reference proteome</keyword>